<feature type="transmembrane region" description="Helical" evidence="1">
    <location>
        <begin position="175"/>
        <end position="208"/>
    </location>
</feature>
<reference evidence="3" key="1">
    <citation type="submission" date="2017-09" db="EMBL/GenBank/DDBJ databases">
        <title>Depth-based differentiation of microbial function through sediment-hosted aquifers and enrichment of novel symbionts in the deep terrestrial subsurface.</title>
        <authorList>
            <person name="Probst A.J."/>
            <person name="Ladd B."/>
            <person name="Jarett J.K."/>
            <person name="Geller-Mcgrath D.E."/>
            <person name="Sieber C.M.K."/>
            <person name="Emerson J.B."/>
            <person name="Anantharaman K."/>
            <person name="Thomas B.C."/>
            <person name="Malmstrom R."/>
            <person name="Stieglmeier M."/>
            <person name="Klingl A."/>
            <person name="Woyke T."/>
            <person name="Ryan C.M."/>
            <person name="Banfield J.F."/>
        </authorList>
    </citation>
    <scope>NUCLEOTIDE SEQUENCE [LARGE SCALE GENOMIC DNA]</scope>
</reference>
<evidence type="ECO:0008006" key="4">
    <source>
        <dbReference type="Google" id="ProtNLM"/>
    </source>
</evidence>
<dbReference type="Proteomes" id="UP000229056">
    <property type="component" value="Unassembled WGS sequence"/>
</dbReference>
<dbReference type="AlphaFoldDB" id="A0A2H0W3L8"/>
<feature type="transmembrane region" description="Helical" evidence="1">
    <location>
        <begin position="57"/>
        <end position="76"/>
    </location>
</feature>
<keyword evidence="1" id="KW-0812">Transmembrane</keyword>
<evidence type="ECO:0000313" key="3">
    <source>
        <dbReference type="Proteomes" id="UP000229056"/>
    </source>
</evidence>
<evidence type="ECO:0000313" key="2">
    <source>
        <dbReference type="EMBL" id="PIS05955.1"/>
    </source>
</evidence>
<protein>
    <recommendedName>
        <fullName evidence="4">Oligosaccharide repeat unit polymerase</fullName>
    </recommendedName>
</protein>
<keyword evidence="1" id="KW-0472">Membrane</keyword>
<name>A0A2H0W3L8_9BACT</name>
<gene>
    <name evidence="2" type="ORF">COT80_04275</name>
</gene>
<feature type="transmembrane region" description="Helical" evidence="1">
    <location>
        <begin position="355"/>
        <end position="377"/>
    </location>
</feature>
<dbReference type="NCBIfam" id="TIGR04370">
    <property type="entry name" value="glyco_rpt_poly"/>
    <property type="match status" value="1"/>
</dbReference>
<sequence>MILFILFIILGIAFSLCYIWGKEKFSPANLMLAVWLISIGVAQLRLSPHENKWTVDFWLVLFLFLVLFYLSFLIVNNKIGKKITDNKKNILIDKKILFFVAIGLTSASLLSNLYIFWQFKTMPIFSSSPDRMRFIINKNIFGLWEYLALLPRLYIPLLFFYLLSIKSISRKYKLFIWLNIILGFLLLFLYASRLVIILPILLTYFVYIYLKKNNITFKKIIISSILVLLVVGFISVAIPAFRNYITYKDYYTDSLDYTPFTYLVNLSGIAVPAELQWIIPLYIIPSFNLQAMLQATTYYNTSVNNFYQGAYYLTVFNPLLKILHLPLSNVIIPWEPMFLSWWITATFLFSAWADFGYWGIIFIAILWGIILAVAYQYASKKPTYLSIMLMSYFSFVVIMSIYTDYLMRAEFYIDVFFIFVTGYIFLKFKNQTTQKIDQ</sequence>
<feature type="transmembrane region" description="Helical" evidence="1">
    <location>
        <begin position="96"/>
        <end position="119"/>
    </location>
</feature>
<organism evidence="2 3">
    <name type="scientific">Candidatus Buchananbacteria bacterium CG10_big_fil_rev_8_21_14_0_10_33_19</name>
    <dbReference type="NCBI Taxonomy" id="1974525"/>
    <lineage>
        <taxon>Bacteria</taxon>
        <taxon>Candidatus Buchananiibacteriota</taxon>
    </lineage>
</organism>
<proteinExistence type="predicted"/>
<evidence type="ECO:0000256" key="1">
    <source>
        <dbReference type="SAM" id="Phobius"/>
    </source>
</evidence>
<feature type="transmembrane region" description="Helical" evidence="1">
    <location>
        <begin position="384"/>
        <end position="403"/>
    </location>
</feature>
<feature type="transmembrane region" description="Helical" evidence="1">
    <location>
        <begin position="220"/>
        <end position="242"/>
    </location>
</feature>
<feature type="transmembrane region" description="Helical" evidence="1">
    <location>
        <begin position="262"/>
        <end position="284"/>
    </location>
</feature>
<feature type="transmembrane region" description="Helical" evidence="1">
    <location>
        <begin position="409"/>
        <end position="426"/>
    </location>
</feature>
<keyword evidence="1" id="KW-1133">Transmembrane helix</keyword>
<comment type="caution">
    <text evidence="2">The sequence shown here is derived from an EMBL/GenBank/DDBJ whole genome shotgun (WGS) entry which is preliminary data.</text>
</comment>
<accession>A0A2H0W3L8</accession>
<feature type="transmembrane region" description="Helical" evidence="1">
    <location>
        <begin position="140"/>
        <end position="163"/>
    </location>
</feature>
<dbReference type="EMBL" id="PEZY01000012">
    <property type="protein sequence ID" value="PIS05955.1"/>
    <property type="molecule type" value="Genomic_DNA"/>
</dbReference>